<evidence type="ECO:0000259" key="5">
    <source>
        <dbReference type="PROSITE" id="PS50110"/>
    </source>
</evidence>
<comment type="similarity">
    <text evidence="1">Belongs to the GSP E family.</text>
</comment>
<reference evidence="6 7" key="1">
    <citation type="submission" date="2024-09" db="EMBL/GenBank/DDBJ databases">
        <title>Laminarin stimulates single cell rates of sulfate reduction while oxygen inhibits transcriptomic activity in coastal marine sediment.</title>
        <authorList>
            <person name="Lindsay M."/>
            <person name="Orcutt B."/>
            <person name="Emerson D."/>
            <person name="Stepanauskas R."/>
            <person name="D'Angelo T."/>
        </authorList>
    </citation>
    <scope>NUCLEOTIDE SEQUENCE [LARGE SCALE GENOMIC DNA]</scope>
    <source>
        <strain evidence="6">SAG AM-311-K15</strain>
    </source>
</reference>
<evidence type="ECO:0000256" key="4">
    <source>
        <dbReference type="PROSITE-ProRule" id="PRU00169"/>
    </source>
</evidence>
<dbReference type="Proteomes" id="UP001594351">
    <property type="component" value="Unassembled WGS sequence"/>
</dbReference>
<organism evidence="6 7">
    <name type="scientific">candidate division CSSED10-310 bacterium</name>
    <dbReference type="NCBI Taxonomy" id="2855610"/>
    <lineage>
        <taxon>Bacteria</taxon>
        <taxon>Bacteria division CSSED10-310</taxon>
    </lineage>
</organism>
<keyword evidence="3" id="KW-0067">ATP-binding</keyword>
<gene>
    <name evidence="6" type="ORF">ACFL27_27015</name>
</gene>
<keyword evidence="2" id="KW-0547">Nucleotide-binding</keyword>
<dbReference type="InterPro" id="IPR027417">
    <property type="entry name" value="P-loop_NTPase"/>
</dbReference>
<dbReference type="InterPro" id="IPR011006">
    <property type="entry name" value="CheY-like_superfamily"/>
</dbReference>
<dbReference type="InterPro" id="IPR037257">
    <property type="entry name" value="T2SS_E_N_sf"/>
</dbReference>
<dbReference type="InterPro" id="IPR001789">
    <property type="entry name" value="Sig_transdc_resp-reg_receiver"/>
</dbReference>
<dbReference type="PROSITE" id="PS50110">
    <property type="entry name" value="RESPONSE_REGULATORY"/>
    <property type="match status" value="1"/>
</dbReference>
<proteinExistence type="inferred from homology"/>
<dbReference type="Gene3D" id="3.40.50.2300">
    <property type="match status" value="1"/>
</dbReference>
<evidence type="ECO:0000256" key="2">
    <source>
        <dbReference type="ARBA" id="ARBA00022741"/>
    </source>
</evidence>
<dbReference type="SUPFAM" id="SSF52172">
    <property type="entry name" value="CheY-like"/>
    <property type="match status" value="1"/>
</dbReference>
<dbReference type="SUPFAM" id="SSF160246">
    <property type="entry name" value="EspE N-terminal domain-like"/>
    <property type="match status" value="1"/>
</dbReference>
<evidence type="ECO:0000256" key="3">
    <source>
        <dbReference type="ARBA" id="ARBA00022840"/>
    </source>
</evidence>
<dbReference type="InterPro" id="IPR001482">
    <property type="entry name" value="T2SS/T4SS_dom"/>
</dbReference>
<feature type="domain" description="Response regulatory" evidence="5">
    <location>
        <begin position="15"/>
        <end position="131"/>
    </location>
</feature>
<dbReference type="Pfam" id="PF00437">
    <property type="entry name" value="T2SSE"/>
    <property type="match status" value="1"/>
</dbReference>
<evidence type="ECO:0000256" key="1">
    <source>
        <dbReference type="ARBA" id="ARBA00006611"/>
    </source>
</evidence>
<sequence length="518" mass="58479">MVKSKKKKRTRNSPIVLAVDNDPNIPKIISLFLKGEGYEVEVAHDVDDALQKIEQLAPDLVLLEVMMKKLNGYEFCALLQNNPETAEIPIIFVTALGKEQNKALAFRSGASDLIEKPFKKENLVEKVRRQLKLKYDWDKVTEVMATQVLRKVEIHDFLGFKIFLSDQLDLQEENREHLINSMPHKIYDIGLDLGIESSYIAQLIAEYIKVPYIKALNPNTIKFGVLPPKFCLSNHVVPLEGLSKNTVFAIANPFDLQIQDILHSLDLDKKKHKIMITEPENFAVVSADDKKSREDELDDEIEEIDLAATPEISEPETSEIEVDKLVEMASKTPIVKMANLLLSDCINSGASDLHIDPRQNSVGIRYRLDGMLHERESIPKFMGPSLVSRFKIMANIDIANRRLPQDGRIKIVFKGRNLDLRISTLPAHYGEKVVIRIIDDSLISMDFESLGFEGDSLHLIERGISRPYGIILATGPTGSGKTTTLYTVLMTLNDPNKNIITVEDPIENTIHRITQVQI</sequence>
<dbReference type="Gene3D" id="3.40.50.300">
    <property type="entry name" value="P-loop containing nucleotide triphosphate hydrolases"/>
    <property type="match status" value="1"/>
</dbReference>
<dbReference type="PANTHER" id="PTHR30258">
    <property type="entry name" value="TYPE II SECRETION SYSTEM PROTEIN GSPE-RELATED"/>
    <property type="match status" value="1"/>
</dbReference>
<dbReference type="Pfam" id="PF00072">
    <property type="entry name" value="Response_reg"/>
    <property type="match status" value="1"/>
</dbReference>
<evidence type="ECO:0000313" key="7">
    <source>
        <dbReference type="Proteomes" id="UP001594351"/>
    </source>
</evidence>
<name>A0ABV6Z5Y9_UNCC1</name>
<accession>A0ABV6Z5Y9</accession>
<evidence type="ECO:0000313" key="6">
    <source>
        <dbReference type="EMBL" id="MFC1853852.1"/>
    </source>
</evidence>
<dbReference type="Pfam" id="PF05157">
    <property type="entry name" value="MshEN"/>
    <property type="match status" value="1"/>
</dbReference>
<feature type="non-terminal residue" evidence="6">
    <location>
        <position position="518"/>
    </location>
</feature>
<dbReference type="InterPro" id="IPR007831">
    <property type="entry name" value="T2SS_GspE_N"/>
</dbReference>
<dbReference type="PANTHER" id="PTHR30258:SF1">
    <property type="entry name" value="PROTEIN TRANSPORT PROTEIN HOFB HOMOLOG"/>
    <property type="match status" value="1"/>
</dbReference>
<dbReference type="EMBL" id="JBHPBY010000624">
    <property type="protein sequence ID" value="MFC1853852.1"/>
    <property type="molecule type" value="Genomic_DNA"/>
</dbReference>
<comment type="caution">
    <text evidence="4">Lacks conserved residue(s) required for the propagation of feature annotation.</text>
</comment>
<comment type="caution">
    <text evidence="6">The sequence shown here is derived from an EMBL/GenBank/DDBJ whole genome shotgun (WGS) entry which is preliminary data.</text>
</comment>
<dbReference type="Gene3D" id="3.30.450.90">
    <property type="match status" value="1"/>
</dbReference>
<dbReference type="SUPFAM" id="SSF52540">
    <property type="entry name" value="P-loop containing nucleoside triphosphate hydrolases"/>
    <property type="match status" value="1"/>
</dbReference>
<keyword evidence="7" id="KW-1185">Reference proteome</keyword>
<protein>
    <submittedName>
        <fullName evidence="6">ATPase, T2SS/T4P/T4SS family</fullName>
    </submittedName>
</protein>
<dbReference type="SMART" id="SM00448">
    <property type="entry name" value="REC"/>
    <property type="match status" value="1"/>
</dbReference>